<evidence type="ECO:0000313" key="3">
    <source>
        <dbReference type="EMBL" id="THH05178.1"/>
    </source>
</evidence>
<name>A0A4S4L3G8_9AGAM</name>
<dbReference type="AlphaFoldDB" id="A0A4S4L3G8"/>
<organism evidence="3 4">
    <name type="scientific">Bondarzewia mesenterica</name>
    <dbReference type="NCBI Taxonomy" id="1095465"/>
    <lineage>
        <taxon>Eukaryota</taxon>
        <taxon>Fungi</taxon>
        <taxon>Dikarya</taxon>
        <taxon>Basidiomycota</taxon>
        <taxon>Agaricomycotina</taxon>
        <taxon>Agaricomycetes</taxon>
        <taxon>Russulales</taxon>
        <taxon>Bondarzewiaceae</taxon>
        <taxon>Bondarzewia</taxon>
    </lineage>
</organism>
<dbReference type="InterPro" id="IPR001578">
    <property type="entry name" value="Peptidase_C12_UCH"/>
</dbReference>
<dbReference type="EMBL" id="SGPL01001043">
    <property type="protein sequence ID" value="THH05178.1"/>
    <property type="molecule type" value="Genomic_DNA"/>
</dbReference>
<dbReference type="SUPFAM" id="SSF54001">
    <property type="entry name" value="Cysteine proteinases"/>
    <property type="match status" value="1"/>
</dbReference>
<protein>
    <recommendedName>
        <fullName evidence="2">UCH catalytic domain-containing protein</fullName>
    </recommendedName>
</protein>
<evidence type="ECO:0000313" key="4">
    <source>
        <dbReference type="Proteomes" id="UP000310158"/>
    </source>
</evidence>
<dbReference type="GO" id="GO:0006511">
    <property type="term" value="P:ubiquitin-dependent protein catabolic process"/>
    <property type="evidence" value="ECO:0007669"/>
    <property type="project" value="InterPro"/>
</dbReference>
<proteinExistence type="inferred from homology"/>
<comment type="caution">
    <text evidence="3">The sequence shown here is derived from an EMBL/GenBank/DDBJ whole genome shotgun (WGS) entry which is preliminary data.</text>
</comment>
<dbReference type="Pfam" id="PF01088">
    <property type="entry name" value="Peptidase_C12"/>
    <property type="match status" value="1"/>
</dbReference>
<reference evidence="3 4" key="1">
    <citation type="submission" date="2019-02" db="EMBL/GenBank/DDBJ databases">
        <title>Genome sequencing of the rare red list fungi Bondarzewia mesenterica.</title>
        <authorList>
            <person name="Buettner E."/>
            <person name="Kellner H."/>
        </authorList>
    </citation>
    <scope>NUCLEOTIDE SEQUENCE [LARGE SCALE GENOMIC DNA]</scope>
    <source>
        <strain evidence="3 4">DSM 108281</strain>
    </source>
</reference>
<evidence type="ECO:0000259" key="2">
    <source>
        <dbReference type="PROSITE" id="PS52048"/>
    </source>
</evidence>
<dbReference type="InterPro" id="IPR038765">
    <property type="entry name" value="Papain-like_cys_pep_sf"/>
</dbReference>
<dbReference type="GO" id="GO:0004843">
    <property type="term" value="F:cysteine-type deubiquitinase activity"/>
    <property type="evidence" value="ECO:0007669"/>
    <property type="project" value="InterPro"/>
</dbReference>
<accession>A0A4S4L3G8</accession>
<sequence>MNPPNYLEKNPTRIRSILAENVAFYGDVDLHFTCFVQAPSASARENETEPMEMRLIELDGRRNGPIDRGVCTDFLRDVAKYVKEQMIPKASSAQFSMMALATGF</sequence>
<dbReference type="Proteomes" id="UP000310158">
    <property type="component" value="Unassembled WGS sequence"/>
</dbReference>
<feature type="domain" description="UCH catalytic" evidence="2">
    <location>
        <begin position="1"/>
        <end position="102"/>
    </location>
</feature>
<comment type="similarity">
    <text evidence="1">Belongs to the peptidase C12 family.</text>
</comment>
<keyword evidence="4" id="KW-1185">Reference proteome</keyword>
<comment type="caution">
    <text evidence="1">Lacks conserved residue(s) required for the propagation of feature annotation.</text>
</comment>
<dbReference type="PROSITE" id="PS52048">
    <property type="entry name" value="UCH_DOMAIN"/>
    <property type="match status" value="1"/>
</dbReference>
<evidence type="ECO:0000256" key="1">
    <source>
        <dbReference type="PROSITE-ProRule" id="PRU01393"/>
    </source>
</evidence>
<dbReference type="Gene3D" id="3.30.1490.420">
    <property type="entry name" value="Ubiquitin carboxyl-terminal hydrolase, domain 2"/>
    <property type="match status" value="1"/>
</dbReference>
<gene>
    <name evidence="3" type="ORF">EW146_g9971</name>
</gene>
<dbReference type="OrthoDB" id="427186at2759"/>